<dbReference type="AlphaFoldDB" id="A0A955L7S9"/>
<name>A0A955L7S9_9BACT</name>
<organism evidence="1 2">
    <name type="scientific">Candidatus Dojkabacteria bacterium</name>
    <dbReference type="NCBI Taxonomy" id="2099670"/>
    <lineage>
        <taxon>Bacteria</taxon>
        <taxon>Candidatus Dojkabacteria</taxon>
    </lineage>
</organism>
<comment type="caution">
    <text evidence="1">The sequence shown here is derived from an EMBL/GenBank/DDBJ whole genome shotgun (WGS) entry which is preliminary data.</text>
</comment>
<accession>A0A955L7S9</accession>
<protein>
    <submittedName>
        <fullName evidence="1">Uncharacterized protein</fullName>
    </submittedName>
</protein>
<sequence length="146" mass="17427">MIAIIGKYCGFSEFQTKQFSNMYRNDIFELMIMKIFNYYAYVNGEEGTKEVEKLMHRIVTKGNVEDQKKLTELFEQTLISYPELTEQIKDMFAKIQTDMFFSFMNETNEEGKLEMITYMLQQKKRIQEMGSDIKEYDHRQEALGDI</sequence>
<reference evidence="1" key="1">
    <citation type="submission" date="2020-04" db="EMBL/GenBank/DDBJ databases">
        <authorList>
            <person name="Zhang T."/>
        </authorList>
    </citation>
    <scope>NUCLEOTIDE SEQUENCE</scope>
    <source>
        <strain evidence="1">HKST-UBA11</strain>
    </source>
</reference>
<dbReference type="Proteomes" id="UP000754563">
    <property type="component" value="Unassembled WGS sequence"/>
</dbReference>
<proteinExistence type="predicted"/>
<reference evidence="1" key="2">
    <citation type="journal article" date="2021" name="Microbiome">
        <title>Successional dynamics and alternative stable states in a saline activated sludge microbial community over 9 years.</title>
        <authorList>
            <person name="Wang Y."/>
            <person name="Ye J."/>
            <person name="Ju F."/>
            <person name="Liu L."/>
            <person name="Boyd J.A."/>
            <person name="Deng Y."/>
            <person name="Parks D.H."/>
            <person name="Jiang X."/>
            <person name="Yin X."/>
            <person name="Woodcroft B.J."/>
            <person name="Tyson G.W."/>
            <person name="Hugenholtz P."/>
            <person name="Polz M.F."/>
            <person name="Zhang T."/>
        </authorList>
    </citation>
    <scope>NUCLEOTIDE SEQUENCE</scope>
    <source>
        <strain evidence="1">HKST-UBA11</strain>
    </source>
</reference>
<evidence type="ECO:0000313" key="2">
    <source>
        <dbReference type="Proteomes" id="UP000754563"/>
    </source>
</evidence>
<dbReference type="EMBL" id="JAGQLH010000009">
    <property type="protein sequence ID" value="MCA9385245.1"/>
    <property type="molecule type" value="Genomic_DNA"/>
</dbReference>
<gene>
    <name evidence="1" type="ORF">KC717_01210</name>
</gene>
<evidence type="ECO:0000313" key="1">
    <source>
        <dbReference type="EMBL" id="MCA9385245.1"/>
    </source>
</evidence>